<protein>
    <submittedName>
        <fullName evidence="2">Polypeptide N-acetylgalactosaminyltransferase 2</fullName>
    </submittedName>
</protein>
<dbReference type="Pfam" id="PF00652">
    <property type="entry name" value="Ricin_B_lectin"/>
    <property type="match status" value="1"/>
</dbReference>
<dbReference type="Proteomes" id="UP001434883">
    <property type="component" value="Unassembled WGS sequence"/>
</dbReference>
<sequence>MRSGGSLTPGVCVFRVPDHQDIAFGALQQGGNCLDTLGHFADGVVGVYECHNAGGNQKWEQIESNSKLRHVGSNLCLDSRSARMGGLTVEVCGPSLSQQWKFTLNLQS</sequence>
<dbReference type="SUPFAM" id="SSF50370">
    <property type="entry name" value="Ricin B-like lectins"/>
    <property type="match status" value="1"/>
</dbReference>
<gene>
    <name evidence="2" type="primary">GALNT2_2</name>
    <name evidence="2" type="ORF">XENOCAPTIV_004283</name>
</gene>
<keyword evidence="3" id="KW-1185">Reference proteome</keyword>
<reference evidence="2 3" key="1">
    <citation type="submission" date="2021-06" db="EMBL/GenBank/DDBJ databases">
        <authorList>
            <person name="Palmer J.M."/>
        </authorList>
    </citation>
    <scope>NUCLEOTIDE SEQUENCE [LARGE SCALE GENOMIC DNA]</scope>
    <source>
        <strain evidence="2 3">XC_2019</strain>
        <tissue evidence="2">Muscle</tissue>
    </source>
</reference>
<dbReference type="InterPro" id="IPR035992">
    <property type="entry name" value="Ricin_B-like_lectins"/>
</dbReference>
<dbReference type="PROSITE" id="PS50231">
    <property type="entry name" value="RICIN_B_LECTIN"/>
    <property type="match status" value="1"/>
</dbReference>
<name>A0ABV0RCG1_9TELE</name>
<proteinExistence type="predicted"/>
<dbReference type="EMBL" id="JAHRIN010042025">
    <property type="protein sequence ID" value="MEQ2205258.1"/>
    <property type="molecule type" value="Genomic_DNA"/>
</dbReference>
<evidence type="ECO:0000313" key="3">
    <source>
        <dbReference type="Proteomes" id="UP001434883"/>
    </source>
</evidence>
<accession>A0ABV0RCG1</accession>
<dbReference type="Gene3D" id="2.80.10.50">
    <property type="match status" value="2"/>
</dbReference>
<organism evidence="2 3">
    <name type="scientific">Xenoophorus captivus</name>
    <dbReference type="NCBI Taxonomy" id="1517983"/>
    <lineage>
        <taxon>Eukaryota</taxon>
        <taxon>Metazoa</taxon>
        <taxon>Chordata</taxon>
        <taxon>Craniata</taxon>
        <taxon>Vertebrata</taxon>
        <taxon>Euteleostomi</taxon>
        <taxon>Actinopterygii</taxon>
        <taxon>Neopterygii</taxon>
        <taxon>Teleostei</taxon>
        <taxon>Neoteleostei</taxon>
        <taxon>Acanthomorphata</taxon>
        <taxon>Ovalentaria</taxon>
        <taxon>Atherinomorphae</taxon>
        <taxon>Cyprinodontiformes</taxon>
        <taxon>Goodeidae</taxon>
        <taxon>Xenoophorus</taxon>
    </lineage>
</organism>
<dbReference type="SMART" id="SM00458">
    <property type="entry name" value="RICIN"/>
    <property type="match status" value="1"/>
</dbReference>
<evidence type="ECO:0000313" key="2">
    <source>
        <dbReference type="EMBL" id="MEQ2205258.1"/>
    </source>
</evidence>
<dbReference type="InterPro" id="IPR000772">
    <property type="entry name" value="Ricin_B_lectin"/>
</dbReference>
<comment type="caution">
    <text evidence="2">The sequence shown here is derived from an EMBL/GenBank/DDBJ whole genome shotgun (WGS) entry which is preliminary data.</text>
</comment>
<feature type="domain" description="Ricin B lectin" evidence="1">
    <location>
        <begin position="2"/>
        <end position="103"/>
    </location>
</feature>
<evidence type="ECO:0000259" key="1">
    <source>
        <dbReference type="SMART" id="SM00458"/>
    </source>
</evidence>